<dbReference type="PANTHER" id="PTHR23124:SF140">
    <property type="entry name" value="C-TYPE LECTIN DOMAIN-CONTAINING PROTEIN 158"/>
    <property type="match status" value="1"/>
</dbReference>
<dbReference type="SUPFAM" id="SSF56436">
    <property type="entry name" value="C-type lectin-like"/>
    <property type="match status" value="1"/>
</dbReference>
<organism evidence="1 2">
    <name type="scientific">Caenorhabditis tropicalis</name>
    <dbReference type="NCBI Taxonomy" id="1561998"/>
    <lineage>
        <taxon>Eukaryota</taxon>
        <taxon>Metazoa</taxon>
        <taxon>Ecdysozoa</taxon>
        <taxon>Nematoda</taxon>
        <taxon>Chromadorea</taxon>
        <taxon>Rhabditida</taxon>
        <taxon>Rhabditina</taxon>
        <taxon>Rhabditomorpha</taxon>
        <taxon>Rhabditoidea</taxon>
        <taxon>Rhabditidae</taxon>
        <taxon>Peloderinae</taxon>
        <taxon>Caenorhabditis</taxon>
    </lineage>
</organism>
<accession>A0A1I7U3F0</accession>
<sequence>MNVTTAKSLCEKEGSVLTTFENEEERLQLADALIAGLTQKNQKIGSMLLDGRRIPTCETQDLSVLRAFPCNDPTTAFATSDKHTDSTFMFKNWASGEPSSSFYQQSVLLLFDSKTKLNSYFRDIEACIQFTISPNDKRTKKLNDALCDYSKGPGNGATVDFWNFGAACGRVAEFK</sequence>
<dbReference type="eggNOG" id="KOG4297">
    <property type="taxonomic scope" value="Eukaryota"/>
</dbReference>
<dbReference type="CDD" id="cd00037">
    <property type="entry name" value="CLECT"/>
    <property type="match status" value="1"/>
</dbReference>
<dbReference type="InterPro" id="IPR016186">
    <property type="entry name" value="C-type_lectin-like/link_sf"/>
</dbReference>
<dbReference type="STRING" id="1561998.A0A1I7U3F0"/>
<dbReference type="Proteomes" id="UP000095282">
    <property type="component" value="Unplaced"/>
</dbReference>
<keyword evidence="1" id="KW-1185">Reference proteome</keyword>
<dbReference type="PANTHER" id="PTHR23124">
    <property type="entry name" value="C-TYPE LECTIN DOMAIN-CONTAINING PROTEIN-RELATED-RELATED"/>
    <property type="match status" value="1"/>
</dbReference>
<protein>
    <submittedName>
        <fullName evidence="2">C-type lectin domain-containing protein</fullName>
    </submittedName>
</protein>
<name>A0A1I7U3F0_9PELO</name>
<evidence type="ECO:0000313" key="2">
    <source>
        <dbReference type="WBParaSite" id="Csp11.Scaffold629.g14453.t1"/>
    </source>
</evidence>
<proteinExistence type="predicted"/>
<dbReference type="InterPro" id="IPR016187">
    <property type="entry name" value="CTDL_fold"/>
</dbReference>
<dbReference type="Gene3D" id="3.10.100.10">
    <property type="entry name" value="Mannose-Binding Protein A, subunit A"/>
    <property type="match status" value="1"/>
</dbReference>
<dbReference type="AlphaFoldDB" id="A0A1I7U3F0"/>
<evidence type="ECO:0000313" key="1">
    <source>
        <dbReference type="Proteomes" id="UP000095282"/>
    </source>
</evidence>
<dbReference type="WBParaSite" id="Csp11.Scaffold629.g14453.t1">
    <property type="protein sequence ID" value="Csp11.Scaffold629.g14453.t1"/>
    <property type="gene ID" value="Csp11.Scaffold629.g14453"/>
</dbReference>
<reference evidence="2" key="1">
    <citation type="submission" date="2016-11" db="UniProtKB">
        <authorList>
            <consortium name="WormBaseParasite"/>
        </authorList>
    </citation>
    <scope>IDENTIFICATION</scope>
</reference>